<gene>
    <name evidence="1" type="ORF">LITE_LOCUS7772</name>
</gene>
<proteinExistence type="predicted"/>
<evidence type="ECO:0000313" key="2">
    <source>
        <dbReference type="Proteomes" id="UP001154282"/>
    </source>
</evidence>
<dbReference type="AlphaFoldDB" id="A0AAV0I624"/>
<name>A0AAV0I624_9ROSI</name>
<protein>
    <submittedName>
        <fullName evidence="1">Uncharacterized protein</fullName>
    </submittedName>
</protein>
<keyword evidence="2" id="KW-1185">Reference proteome</keyword>
<reference evidence="1" key="1">
    <citation type="submission" date="2022-08" db="EMBL/GenBank/DDBJ databases">
        <authorList>
            <person name="Gutierrez-Valencia J."/>
        </authorList>
    </citation>
    <scope>NUCLEOTIDE SEQUENCE</scope>
</reference>
<dbReference type="EMBL" id="CAMGYJ010000003">
    <property type="protein sequence ID" value="CAI0393025.1"/>
    <property type="molecule type" value="Genomic_DNA"/>
</dbReference>
<feature type="non-terminal residue" evidence="1">
    <location>
        <position position="1"/>
    </location>
</feature>
<comment type="caution">
    <text evidence="1">The sequence shown here is derived from an EMBL/GenBank/DDBJ whole genome shotgun (WGS) entry which is preliminary data.</text>
</comment>
<dbReference type="Proteomes" id="UP001154282">
    <property type="component" value="Unassembled WGS sequence"/>
</dbReference>
<accession>A0AAV0I624</accession>
<sequence length="44" mass="4983">CKRECLGSTKFHNHASLYLIGSKSIVAMKQTWSCVLLFIRTLPT</sequence>
<organism evidence="1 2">
    <name type="scientific">Linum tenue</name>
    <dbReference type="NCBI Taxonomy" id="586396"/>
    <lineage>
        <taxon>Eukaryota</taxon>
        <taxon>Viridiplantae</taxon>
        <taxon>Streptophyta</taxon>
        <taxon>Embryophyta</taxon>
        <taxon>Tracheophyta</taxon>
        <taxon>Spermatophyta</taxon>
        <taxon>Magnoliopsida</taxon>
        <taxon>eudicotyledons</taxon>
        <taxon>Gunneridae</taxon>
        <taxon>Pentapetalae</taxon>
        <taxon>rosids</taxon>
        <taxon>fabids</taxon>
        <taxon>Malpighiales</taxon>
        <taxon>Linaceae</taxon>
        <taxon>Linum</taxon>
    </lineage>
</organism>
<evidence type="ECO:0000313" key="1">
    <source>
        <dbReference type="EMBL" id="CAI0393025.1"/>
    </source>
</evidence>